<dbReference type="Pfam" id="PF20917">
    <property type="entry name" value="AsnRS_N"/>
    <property type="match status" value="1"/>
</dbReference>
<organism evidence="4 5">
    <name type="scientific">Acaulospora morrowiae</name>
    <dbReference type="NCBI Taxonomy" id="94023"/>
    <lineage>
        <taxon>Eukaryota</taxon>
        <taxon>Fungi</taxon>
        <taxon>Fungi incertae sedis</taxon>
        <taxon>Mucoromycota</taxon>
        <taxon>Glomeromycotina</taxon>
        <taxon>Glomeromycetes</taxon>
        <taxon>Diversisporales</taxon>
        <taxon>Acaulosporaceae</taxon>
        <taxon>Acaulospora</taxon>
    </lineage>
</organism>
<dbReference type="Gene3D" id="2.40.50.140">
    <property type="entry name" value="Nucleic acid-binding proteins"/>
    <property type="match status" value="1"/>
</dbReference>
<dbReference type="OrthoDB" id="1931232at2759"/>
<comment type="caution">
    <text evidence="4">The sequence shown here is derived from an EMBL/GenBank/DDBJ whole genome shotgun (WGS) entry which is preliminary data.</text>
</comment>
<dbReference type="Gene3D" id="3.30.1910.20">
    <property type="entry name" value="asparaginyl-tRNA synthetase, N-terminal domain"/>
    <property type="match status" value="1"/>
</dbReference>
<feature type="domain" description="OB" evidence="2">
    <location>
        <begin position="151"/>
        <end position="184"/>
    </location>
</feature>
<feature type="non-terminal residue" evidence="4">
    <location>
        <position position="1"/>
    </location>
</feature>
<name>A0A9N9NW28_9GLOM</name>
<evidence type="ECO:0000259" key="2">
    <source>
        <dbReference type="Pfam" id="PF01336"/>
    </source>
</evidence>
<sequence length="187" mass="20984">HSGFYPSFSTRSSMGDLHKATEQLSLGDPSTVYVDEIQGSDETGTGEREAPYQTLICAFQKRGENIKILIKKESDGDYNDPSGAALKKAKKRVEELAKKAKKLEEQKRLETEKERLLLEEAKKIVLEKDPNLSQAVKIKIRGAVANRGKYVKVSGWVHRIRTQGKDIKFVILRDGTGYLQCVFTGKL</sequence>
<dbReference type="AlphaFoldDB" id="A0A9N9NW28"/>
<dbReference type="Pfam" id="PF01336">
    <property type="entry name" value="tRNA_anti-codon"/>
    <property type="match status" value="1"/>
</dbReference>
<keyword evidence="1" id="KW-0175">Coiled coil</keyword>
<dbReference type="InterPro" id="IPR004365">
    <property type="entry name" value="NA-bd_OB_tRNA"/>
</dbReference>
<proteinExistence type="predicted"/>
<keyword evidence="5" id="KW-1185">Reference proteome</keyword>
<evidence type="ECO:0000313" key="4">
    <source>
        <dbReference type="EMBL" id="CAG8769340.1"/>
    </source>
</evidence>
<evidence type="ECO:0000313" key="5">
    <source>
        <dbReference type="Proteomes" id="UP000789342"/>
    </source>
</evidence>
<protein>
    <submittedName>
        <fullName evidence="4">3140_t:CDS:1</fullName>
    </submittedName>
</protein>
<accession>A0A9N9NW28</accession>
<dbReference type="GO" id="GO:0003676">
    <property type="term" value="F:nucleic acid binding"/>
    <property type="evidence" value="ECO:0007669"/>
    <property type="project" value="InterPro"/>
</dbReference>
<reference evidence="4" key="1">
    <citation type="submission" date="2021-06" db="EMBL/GenBank/DDBJ databases">
        <authorList>
            <person name="Kallberg Y."/>
            <person name="Tangrot J."/>
            <person name="Rosling A."/>
        </authorList>
    </citation>
    <scope>NUCLEOTIDE SEQUENCE</scope>
    <source>
        <strain evidence="4">CL551</strain>
    </source>
</reference>
<gene>
    <name evidence="4" type="ORF">AMORRO_LOCUS16488</name>
</gene>
<dbReference type="SUPFAM" id="SSF50249">
    <property type="entry name" value="Nucleic acid-binding proteins"/>
    <property type="match status" value="1"/>
</dbReference>
<evidence type="ECO:0000256" key="1">
    <source>
        <dbReference type="SAM" id="Coils"/>
    </source>
</evidence>
<dbReference type="Proteomes" id="UP000789342">
    <property type="component" value="Unassembled WGS sequence"/>
</dbReference>
<dbReference type="InterPro" id="IPR012340">
    <property type="entry name" value="NA-bd_OB-fold"/>
</dbReference>
<dbReference type="InterPro" id="IPR048952">
    <property type="entry name" value="AsnRS_N"/>
</dbReference>
<dbReference type="EMBL" id="CAJVPV010045527">
    <property type="protein sequence ID" value="CAG8769340.1"/>
    <property type="molecule type" value="Genomic_DNA"/>
</dbReference>
<feature type="non-terminal residue" evidence="4">
    <location>
        <position position="187"/>
    </location>
</feature>
<evidence type="ECO:0000259" key="3">
    <source>
        <dbReference type="Pfam" id="PF20917"/>
    </source>
</evidence>
<feature type="coiled-coil region" evidence="1">
    <location>
        <begin position="86"/>
        <end position="120"/>
    </location>
</feature>
<feature type="domain" description="Asparagine--tRNA ligase N-terminal" evidence="3">
    <location>
        <begin position="49"/>
        <end position="132"/>
    </location>
</feature>